<dbReference type="OrthoDB" id="5919630at2759"/>
<evidence type="ECO:0000313" key="2">
    <source>
        <dbReference type="EMBL" id="KRY60105.1"/>
    </source>
</evidence>
<evidence type="ECO:0000313" key="3">
    <source>
        <dbReference type="Proteomes" id="UP000054653"/>
    </source>
</evidence>
<organism evidence="2 3">
    <name type="scientific">Trichinella britovi</name>
    <name type="common">Parasitic roundworm</name>
    <dbReference type="NCBI Taxonomy" id="45882"/>
    <lineage>
        <taxon>Eukaryota</taxon>
        <taxon>Metazoa</taxon>
        <taxon>Ecdysozoa</taxon>
        <taxon>Nematoda</taxon>
        <taxon>Enoplea</taxon>
        <taxon>Dorylaimia</taxon>
        <taxon>Trichinellida</taxon>
        <taxon>Trichinellidae</taxon>
        <taxon>Trichinella</taxon>
    </lineage>
</organism>
<gene>
    <name evidence="2" type="ORF">T03_15379</name>
</gene>
<dbReference type="EMBL" id="JYDI01000008">
    <property type="protein sequence ID" value="KRY60105.1"/>
    <property type="molecule type" value="Genomic_DNA"/>
</dbReference>
<keyword evidence="1" id="KW-0732">Signal</keyword>
<feature type="chain" id="PRO_5006876702" evidence="1">
    <location>
        <begin position="24"/>
        <end position="137"/>
    </location>
</feature>
<proteinExistence type="predicted"/>
<keyword evidence="3" id="KW-1185">Reference proteome</keyword>
<evidence type="ECO:0000256" key="1">
    <source>
        <dbReference type="SAM" id="SignalP"/>
    </source>
</evidence>
<feature type="signal peptide" evidence="1">
    <location>
        <begin position="1"/>
        <end position="23"/>
    </location>
</feature>
<dbReference type="Proteomes" id="UP000054653">
    <property type="component" value="Unassembled WGS sequence"/>
</dbReference>
<name>A0A0V1DEP2_TRIBR</name>
<protein>
    <submittedName>
        <fullName evidence="2">Uncharacterized protein</fullName>
    </submittedName>
</protein>
<reference evidence="2 3" key="1">
    <citation type="submission" date="2015-01" db="EMBL/GenBank/DDBJ databases">
        <title>Evolution of Trichinella species and genotypes.</title>
        <authorList>
            <person name="Korhonen P.K."/>
            <person name="Edoardo P."/>
            <person name="Giuseppe L.R."/>
            <person name="Gasser R.B."/>
        </authorList>
    </citation>
    <scope>NUCLEOTIDE SEQUENCE [LARGE SCALE GENOMIC DNA]</scope>
    <source>
        <strain evidence="2">ISS120</strain>
    </source>
</reference>
<sequence length="137" mass="15954">MIFRTKIHRLTILLVFSFAASRAFLSDDDTDIFKKARAWIAKNRQDYSLAFSTSDDPCEVLYDTAKRQLRWIRREYRLPYLIKKNYIRVLRKMKRFIVADRESIALDGGTASSGSQTFLGCDPLSKRYADTDNICVL</sequence>
<comment type="caution">
    <text evidence="2">The sequence shown here is derived from an EMBL/GenBank/DDBJ whole genome shotgun (WGS) entry which is preliminary data.</text>
</comment>
<accession>A0A0V1DEP2</accession>
<dbReference type="AlphaFoldDB" id="A0A0V1DEP2"/>